<dbReference type="Proteomes" id="UP000006867">
    <property type="component" value="Chromosome"/>
</dbReference>
<gene>
    <name evidence="1" type="ordered locus">BATR1942_17470</name>
</gene>
<organism evidence="1 2">
    <name type="scientific">Bacillus atrophaeus (strain 1942)</name>
    <dbReference type="NCBI Taxonomy" id="720555"/>
    <lineage>
        <taxon>Bacteria</taxon>
        <taxon>Bacillati</taxon>
        <taxon>Bacillota</taxon>
        <taxon>Bacilli</taxon>
        <taxon>Bacillales</taxon>
        <taxon>Bacillaceae</taxon>
        <taxon>Bacillus</taxon>
    </lineage>
</organism>
<evidence type="ECO:0000313" key="2">
    <source>
        <dbReference type="Proteomes" id="UP000006867"/>
    </source>
</evidence>
<keyword evidence="2" id="KW-1185">Reference proteome</keyword>
<protein>
    <submittedName>
        <fullName evidence="1">Uncharacterized protein</fullName>
    </submittedName>
</protein>
<accession>A0ABM5M339</accession>
<dbReference type="EMBL" id="CP002207">
    <property type="protein sequence ID" value="ADP34411.1"/>
    <property type="molecule type" value="Genomic_DNA"/>
</dbReference>
<evidence type="ECO:0000313" key="1">
    <source>
        <dbReference type="EMBL" id="ADP34411.1"/>
    </source>
</evidence>
<reference evidence="1 2" key="1">
    <citation type="journal article" date="2011" name="Front. Microbiol.">
        <title>Genomic signatures of strain selection and enhancement in Bacillus atrophaeus var. globigii, a historical biowarfare simulant.</title>
        <authorList>
            <person name="Gibbons H.S."/>
            <person name="Broomall S.M."/>
            <person name="McNew L.A."/>
            <person name="Daligault H."/>
            <person name="Chapman C."/>
            <person name="Bruce D."/>
            <person name="Karavis M."/>
            <person name="Krepps M."/>
            <person name="McGregor P.A."/>
            <person name="Hong C."/>
            <person name="Park K.H."/>
            <person name="Akmal A."/>
            <person name="Feldman A."/>
            <person name="Lin J.S."/>
            <person name="Chang W.E."/>
            <person name="Higgs B.W."/>
            <person name="Demirev P."/>
            <person name="Lindquist J."/>
            <person name="Liem A."/>
            <person name="Fochler E."/>
            <person name="Read T.D."/>
            <person name="Tapia R."/>
            <person name="Johnson S."/>
            <person name="Bishop-Lilly K.A."/>
            <person name="Detter C."/>
            <person name="Han C."/>
            <person name="Sozhamannan S."/>
            <person name="Rosenzweig C.N."/>
            <person name="Skowronski E.W."/>
        </authorList>
    </citation>
    <scope>NUCLEOTIDE SEQUENCE [LARGE SCALE GENOMIC DNA]</scope>
    <source>
        <strain evidence="1 2">1942</strain>
    </source>
</reference>
<sequence length="59" mass="6578">MGSGKMQSAVTRENIFFIVESPQLYMIRSRRKEVGSFCVQGGPEPGDGCRSRNQAFYSS</sequence>
<proteinExistence type="predicted"/>
<name>A0ABM5M339_BACA1</name>